<accession>A0ABU2S147</accession>
<evidence type="ECO:0000313" key="2">
    <source>
        <dbReference type="Proteomes" id="UP001183615"/>
    </source>
</evidence>
<reference evidence="2" key="1">
    <citation type="submission" date="2023-07" db="EMBL/GenBank/DDBJ databases">
        <title>30 novel species of actinomycetes from the DSMZ collection.</title>
        <authorList>
            <person name="Nouioui I."/>
        </authorList>
    </citation>
    <scope>NUCLEOTIDE SEQUENCE [LARGE SCALE GENOMIC DNA]</scope>
    <source>
        <strain evidence="2">DSM 41886</strain>
    </source>
</reference>
<keyword evidence="2" id="KW-1185">Reference proteome</keyword>
<dbReference type="Proteomes" id="UP001183615">
    <property type="component" value="Unassembled WGS sequence"/>
</dbReference>
<organism evidence="1 2">
    <name type="scientific">Streptomyces johnsoniae</name>
    <dbReference type="NCBI Taxonomy" id="3075532"/>
    <lineage>
        <taxon>Bacteria</taxon>
        <taxon>Bacillati</taxon>
        <taxon>Actinomycetota</taxon>
        <taxon>Actinomycetes</taxon>
        <taxon>Kitasatosporales</taxon>
        <taxon>Streptomycetaceae</taxon>
        <taxon>Streptomyces</taxon>
    </lineage>
</organism>
<evidence type="ECO:0008006" key="3">
    <source>
        <dbReference type="Google" id="ProtNLM"/>
    </source>
</evidence>
<name>A0ABU2S147_9ACTN</name>
<comment type="caution">
    <text evidence="1">The sequence shown here is derived from an EMBL/GenBank/DDBJ whole genome shotgun (WGS) entry which is preliminary data.</text>
</comment>
<sequence length="177" mass="20074">MRTALSRRSPQRWSGYRLLRWLGIPVALVATMLLTAPAAHAEVREQRTINFQDDGAYAIVHYGEDDQGHYLQFYLHDTLDDGLCAVARADFRVDQGLTGHHHIDPGQVTLCEDGERAWSERWYPEPNNDGQEPGLDTWEITGIRWADACREELDGTRVCRWGDGVPDVSVHNIPLLP</sequence>
<dbReference type="RefSeq" id="WP_311616930.1">
    <property type="nucleotide sequence ID" value="NZ_JAVREV010000003.1"/>
</dbReference>
<gene>
    <name evidence="1" type="ORF">RM779_07825</name>
</gene>
<proteinExistence type="predicted"/>
<evidence type="ECO:0000313" key="1">
    <source>
        <dbReference type="EMBL" id="MDT0442503.1"/>
    </source>
</evidence>
<dbReference type="EMBL" id="JAVREV010000003">
    <property type="protein sequence ID" value="MDT0442503.1"/>
    <property type="molecule type" value="Genomic_DNA"/>
</dbReference>
<protein>
    <recommendedName>
        <fullName evidence="3">Secreted protein</fullName>
    </recommendedName>
</protein>